<dbReference type="GO" id="GO:0120241">
    <property type="term" value="F:2-iminobutanoate/2-iminopropanoate deaminase"/>
    <property type="evidence" value="ECO:0007669"/>
    <property type="project" value="UniProtKB-EC"/>
</dbReference>
<evidence type="ECO:0000256" key="1">
    <source>
        <dbReference type="ARBA" id="ARBA00010552"/>
    </source>
</evidence>
<evidence type="ECO:0000313" key="2">
    <source>
        <dbReference type="EMBL" id="MBB5176621.1"/>
    </source>
</evidence>
<accession>A0A9Q2HGB7</accession>
<organism evidence="2 3">
    <name type="scientific">Nosocomiicoccus ampullae</name>
    <dbReference type="NCBI Taxonomy" id="489910"/>
    <lineage>
        <taxon>Bacteria</taxon>
        <taxon>Bacillati</taxon>
        <taxon>Bacillota</taxon>
        <taxon>Bacilli</taxon>
        <taxon>Bacillales</taxon>
        <taxon>Staphylococcaceae</taxon>
        <taxon>Nosocomiicoccus</taxon>
    </lineage>
</organism>
<protein>
    <submittedName>
        <fullName evidence="2">2-iminobutanoate/2-iminopropanoate deaminase</fullName>
        <ecNumber evidence="2">3.5.99.10</ecNumber>
    </submittedName>
</protein>
<keyword evidence="2" id="KW-0378">Hydrolase</keyword>
<dbReference type="PANTHER" id="PTHR11803">
    <property type="entry name" value="2-IMINOBUTANOATE/2-IMINOPROPANOATE DEAMINASE RIDA"/>
    <property type="match status" value="1"/>
</dbReference>
<gene>
    <name evidence="2" type="ORF">HNQ45_001509</name>
</gene>
<dbReference type="AlphaFoldDB" id="A0A9Q2HGB7"/>
<comment type="caution">
    <text evidence="2">The sequence shown here is derived from an EMBL/GenBank/DDBJ whole genome shotgun (WGS) entry which is preliminary data.</text>
</comment>
<dbReference type="SUPFAM" id="SSF55298">
    <property type="entry name" value="YjgF-like"/>
    <property type="match status" value="1"/>
</dbReference>
<sequence length="122" mass="13515">MINTKNVPEALGPYSHAMKVGDLLYTSGQIPLNLKGEIVSGDVKAQTKQVLDNLGAILKEVGLDFDNVVKTLIFISDMNHFEDINEVYSEYFTGKLPARSCVEVSRLPKDVKVEIELIASFK</sequence>
<name>A0A9Q2HGB7_9STAP</name>
<dbReference type="NCBIfam" id="TIGR00004">
    <property type="entry name" value="Rid family detoxifying hydrolase"/>
    <property type="match status" value="1"/>
</dbReference>
<dbReference type="Proteomes" id="UP000579136">
    <property type="component" value="Unassembled WGS sequence"/>
</dbReference>
<comment type="similarity">
    <text evidence="1">Belongs to the RutC family.</text>
</comment>
<reference evidence="2 3" key="1">
    <citation type="submission" date="2020-08" db="EMBL/GenBank/DDBJ databases">
        <title>Genomic Encyclopedia of Type Strains, Phase IV (KMG-IV): sequencing the most valuable type-strain genomes for metagenomic binning, comparative biology and taxonomic classification.</title>
        <authorList>
            <person name="Goeker M."/>
        </authorList>
    </citation>
    <scope>NUCLEOTIDE SEQUENCE [LARGE SCALE GENOMIC DNA]</scope>
    <source>
        <strain evidence="2 3">DSM 19163</strain>
    </source>
</reference>
<proteinExistence type="inferred from homology"/>
<dbReference type="FunFam" id="3.30.1330.40:FF:000001">
    <property type="entry name" value="L-PSP family endoribonuclease"/>
    <property type="match status" value="1"/>
</dbReference>
<dbReference type="Pfam" id="PF01042">
    <property type="entry name" value="Ribonuc_L-PSP"/>
    <property type="match status" value="1"/>
</dbReference>
<dbReference type="InterPro" id="IPR019897">
    <property type="entry name" value="RidA_CS"/>
</dbReference>
<keyword evidence="3" id="KW-1185">Reference proteome</keyword>
<dbReference type="CDD" id="cd00448">
    <property type="entry name" value="YjgF_YER057c_UK114_family"/>
    <property type="match status" value="1"/>
</dbReference>
<dbReference type="InterPro" id="IPR006175">
    <property type="entry name" value="YjgF/YER057c/UK114"/>
</dbReference>
<dbReference type="PROSITE" id="PS01094">
    <property type="entry name" value="UPF0076"/>
    <property type="match status" value="1"/>
</dbReference>
<dbReference type="EMBL" id="JACHHF010000010">
    <property type="protein sequence ID" value="MBB5176621.1"/>
    <property type="molecule type" value="Genomic_DNA"/>
</dbReference>
<dbReference type="GO" id="GO:0005829">
    <property type="term" value="C:cytosol"/>
    <property type="evidence" value="ECO:0007669"/>
    <property type="project" value="TreeGrafter"/>
</dbReference>
<evidence type="ECO:0000313" key="3">
    <source>
        <dbReference type="Proteomes" id="UP000579136"/>
    </source>
</evidence>
<dbReference type="InterPro" id="IPR035959">
    <property type="entry name" value="RutC-like_sf"/>
</dbReference>
<dbReference type="InterPro" id="IPR006056">
    <property type="entry name" value="RidA"/>
</dbReference>
<dbReference type="EC" id="3.5.99.10" evidence="2"/>
<dbReference type="Gene3D" id="3.30.1330.40">
    <property type="entry name" value="RutC-like"/>
    <property type="match status" value="1"/>
</dbReference>
<dbReference type="PANTHER" id="PTHR11803:SF39">
    <property type="entry name" value="2-IMINOBUTANOATE_2-IMINOPROPANOATE DEAMINASE"/>
    <property type="match status" value="1"/>
</dbReference>